<keyword evidence="5" id="KW-1003">Cell membrane</keyword>
<comment type="caution">
    <text evidence="6">The sequence shown here is derived from an EMBL/GenBank/DDBJ whole genome shotgun (WGS) entry which is preliminary data.</text>
</comment>
<dbReference type="Proteomes" id="UP000266492">
    <property type="component" value="Unassembled WGS sequence"/>
</dbReference>
<dbReference type="RefSeq" id="WP_118419112.1">
    <property type="nucleotide sequence ID" value="NZ_QRVZ01000022.1"/>
</dbReference>
<sequence>MTTRETNMSFWEHLDVLRSSLIRIVAVSVLCGTVAFLFKEEVFSVVLAPKDADFVTYRMLERLAGYVAGTGASAFSVHLINTGLAEQFIVHMKVSVYVGVLLASPYILYLLFRFISPALYADERKCASRIVGWGYVMFLSGALTCYFLLFPLTFRFLGTYQVSGEVENMISLQSYIGTLGGMTMMLGIVFEIPVVCWLLARAGILSAGVMQRCRRHAVVGILVIAAIITPTSDIFTLMLVALPMWLLYEASILVVKRMHVKNNSK</sequence>
<dbReference type="HAMAP" id="MF_00902">
    <property type="entry name" value="TatC"/>
    <property type="match status" value="1"/>
</dbReference>
<evidence type="ECO:0000256" key="1">
    <source>
        <dbReference type="ARBA" id="ARBA00004141"/>
    </source>
</evidence>
<dbReference type="NCBIfam" id="TIGR00945">
    <property type="entry name" value="tatC"/>
    <property type="match status" value="1"/>
</dbReference>
<dbReference type="InterPro" id="IPR002033">
    <property type="entry name" value="TatC"/>
</dbReference>
<comment type="similarity">
    <text evidence="5">Belongs to the TatC family.</text>
</comment>
<dbReference type="GO" id="GO:0009977">
    <property type="term" value="F:proton motive force dependent protein transmembrane transporter activity"/>
    <property type="evidence" value="ECO:0007669"/>
    <property type="project" value="TreeGrafter"/>
</dbReference>
<evidence type="ECO:0000256" key="2">
    <source>
        <dbReference type="ARBA" id="ARBA00022692"/>
    </source>
</evidence>
<keyword evidence="3 5" id="KW-1133">Transmembrane helix</keyword>
<comment type="subcellular location">
    <subcellularLocation>
        <location evidence="5">Cell membrane</location>
        <topology evidence="5">Multi-pass membrane protein</topology>
    </subcellularLocation>
    <subcellularLocation>
        <location evidence="1">Membrane</location>
        <topology evidence="1">Multi-pass membrane protein</topology>
    </subcellularLocation>
</comment>
<evidence type="ECO:0000313" key="6">
    <source>
        <dbReference type="EMBL" id="RGS80665.1"/>
    </source>
</evidence>
<dbReference type="Pfam" id="PF00902">
    <property type="entry name" value="TatC"/>
    <property type="match status" value="1"/>
</dbReference>
<dbReference type="PANTHER" id="PTHR30371:SF0">
    <property type="entry name" value="SEC-INDEPENDENT PROTEIN TRANSLOCASE PROTEIN TATC, CHLOROPLASTIC-RELATED"/>
    <property type="match status" value="1"/>
</dbReference>
<evidence type="ECO:0000256" key="3">
    <source>
        <dbReference type="ARBA" id="ARBA00022989"/>
    </source>
</evidence>
<keyword evidence="5" id="KW-0813">Transport</keyword>
<feature type="transmembrane region" description="Helical" evidence="5">
    <location>
        <begin position="174"/>
        <end position="200"/>
    </location>
</feature>
<keyword evidence="4 5" id="KW-0472">Membrane</keyword>
<dbReference type="GO" id="GO:0065002">
    <property type="term" value="P:intracellular protein transmembrane transport"/>
    <property type="evidence" value="ECO:0007669"/>
    <property type="project" value="TreeGrafter"/>
</dbReference>
<keyword evidence="2 5" id="KW-0812">Transmembrane</keyword>
<feature type="transmembrane region" description="Helical" evidence="5">
    <location>
        <begin position="59"/>
        <end position="80"/>
    </location>
</feature>
<evidence type="ECO:0000313" key="7">
    <source>
        <dbReference type="Proteomes" id="UP000266492"/>
    </source>
</evidence>
<protein>
    <recommendedName>
        <fullName evidence="5">Sec-independent protein translocase protein TatC</fullName>
    </recommendedName>
</protein>
<reference evidence="6 7" key="1">
    <citation type="submission" date="2018-08" db="EMBL/GenBank/DDBJ databases">
        <title>A genome reference for cultivated species of the human gut microbiota.</title>
        <authorList>
            <person name="Zou Y."/>
            <person name="Xue W."/>
            <person name="Luo G."/>
        </authorList>
    </citation>
    <scope>NUCLEOTIDE SEQUENCE [LARGE SCALE GENOMIC DNA]</scope>
    <source>
        <strain evidence="6 7">AF20-9LB</strain>
    </source>
</reference>
<comment type="subunit">
    <text evidence="5">Forms a complex with TatA.</text>
</comment>
<evidence type="ECO:0000256" key="5">
    <source>
        <dbReference type="HAMAP-Rule" id="MF_00902"/>
    </source>
</evidence>
<comment type="function">
    <text evidence="5">Part of the twin-arginine translocation (Tat) system that transports large folded proteins containing a characteristic twin-arginine motif in their signal peptide across membranes.</text>
</comment>
<feature type="transmembrane region" description="Helical" evidence="5">
    <location>
        <begin position="92"/>
        <end position="112"/>
    </location>
</feature>
<proteinExistence type="inferred from homology"/>
<dbReference type="PRINTS" id="PR01840">
    <property type="entry name" value="TATCFAMILY"/>
</dbReference>
<dbReference type="EMBL" id="QRVZ01000022">
    <property type="protein sequence ID" value="RGS80665.1"/>
    <property type="molecule type" value="Genomic_DNA"/>
</dbReference>
<feature type="transmembrane region" description="Helical" evidence="5">
    <location>
        <begin position="133"/>
        <end position="154"/>
    </location>
</feature>
<keyword evidence="5" id="KW-0653">Protein transport</keyword>
<accession>A0A395VW74</accession>
<dbReference type="GO" id="GO:0033281">
    <property type="term" value="C:TAT protein transport complex"/>
    <property type="evidence" value="ECO:0007669"/>
    <property type="project" value="UniProtKB-UniRule"/>
</dbReference>
<dbReference type="GO" id="GO:0043953">
    <property type="term" value="P:protein transport by the Tat complex"/>
    <property type="evidence" value="ECO:0007669"/>
    <property type="project" value="UniProtKB-UniRule"/>
</dbReference>
<dbReference type="PANTHER" id="PTHR30371">
    <property type="entry name" value="SEC-INDEPENDENT PROTEIN TRANSLOCASE PROTEIN TATC"/>
    <property type="match status" value="1"/>
</dbReference>
<gene>
    <name evidence="5 6" type="primary">tatC</name>
    <name evidence="6" type="ORF">DWX70_21145</name>
</gene>
<dbReference type="AlphaFoldDB" id="A0A395VW74"/>
<name>A0A395VW74_BACOV</name>
<organism evidence="6 7">
    <name type="scientific">Bacteroides ovatus</name>
    <dbReference type="NCBI Taxonomy" id="28116"/>
    <lineage>
        <taxon>Bacteria</taxon>
        <taxon>Pseudomonadati</taxon>
        <taxon>Bacteroidota</taxon>
        <taxon>Bacteroidia</taxon>
        <taxon>Bacteroidales</taxon>
        <taxon>Bacteroidaceae</taxon>
        <taxon>Bacteroides</taxon>
    </lineage>
</organism>
<evidence type="ECO:0000256" key="4">
    <source>
        <dbReference type="ARBA" id="ARBA00023136"/>
    </source>
</evidence>
<keyword evidence="5" id="KW-0811">Translocation</keyword>
<comment type="caution">
    <text evidence="5">Lacks conserved residue(s) required for the propagation of feature annotation.</text>
</comment>